<evidence type="ECO:0000256" key="1">
    <source>
        <dbReference type="SAM" id="SignalP"/>
    </source>
</evidence>
<keyword evidence="3" id="KW-1185">Reference proteome</keyword>
<dbReference type="GeneID" id="25261469"/>
<proteinExistence type="predicted"/>
<evidence type="ECO:0000313" key="2">
    <source>
        <dbReference type="EMBL" id="KDN44698.1"/>
    </source>
</evidence>
<accession>A0A066VWM5</accession>
<dbReference type="EMBL" id="JMSN01000049">
    <property type="protein sequence ID" value="KDN44698.1"/>
    <property type="molecule type" value="Genomic_DNA"/>
</dbReference>
<keyword evidence="1" id="KW-0732">Signal</keyword>
<protein>
    <submittedName>
        <fullName evidence="2">Uncharacterized protein</fullName>
    </submittedName>
</protein>
<feature type="chain" id="PRO_5001628505" evidence="1">
    <location>
        <begin position="20"/>
        <end position="238"/>
    </location>
</feature>
<dbReference type="AlphaFoldDB" id="A0A066VWM5"/>
<reference evidence="2 3" key="1">
    <citation type="submission" date="2014-05" db="EMBL/GenBank/DDBJ databases">
        <title>Draft genome sequence of a rare smut relative, Tilletiaria anomala UBC 951.</title>
        <authorList>
            <consortium name="DOE Joint Genome Institute"/>
            <person name="Toome M."/>
            <person name="Kuo A."/>
            <person name="Henrissat B."/>
            <person name="Lipzen A."/>
            <person name="Tritt A."/>
            <person name="Yoshinaga Y."/>
            <person name="Zane M."/>
            <person name="Barry K."/>
            <person name="Grigoriev I.V."/>
            <person name="Spatafora J.W."/>
            <person name="Aimea M.C."/>
        </authorList>
    </citation>
    <scope>NUCLEOTIDE SEQUENCE [LARGE SCALE GENOMIC DNA]</scope>
    <source>
        <strain evidence="2 3">UBC 951</strain>
    </source>
</reference>
<dbReference type="RefSeq" id="XP_013242872.1">
    <property type="nucleotide sequence ID" value="XM_013387418.1"/>
</dbReference>
<dbReference type="HOGENOM" id="CLU_1166540_0_0_1"/>
<dbReference type="InParanoid" id="A0A066VWM5"/>
<name>A0A066VWM5_TILAU</name>
<comment type="caution">
    <text evidence="2">The sequence shown here is derived from an EMBL/GenBank/DDBJ whole genome shotgun (WGS) entry which is preliminary data.</text>
</comment>
<organism evidence="2 3">
    <name type="scientific">Tilletiaria anomala (strain ATCC 24038 / CBS 436.72 / UBC 951)</name>
    <dbReference type="NCBI Taxonomy" id="1037660"/>
    <lineage>
        <taxon>Eukaryota</taxon>
        <taxon>Fungi</taxon>
        <taxon>Dikarya</taxon>
        <taxon>Basidiomycota</taxon>
        <taxon>Ustilaginomycotina</taxon>
        <taxon>Exobasidiomycetes</taxon>
        <taxon>Georgefischeriales</taxon>
        <taxon>Tilletiariaceae</taxon>
        <taxon>Tilletiaria</taxon>
    </lineage>
</organism>
<feature type="signal peptide" evidence="1">
    <location>
        <begin position="1"/>
        <end position="19"/>
    </location>
</feature>
<evidence type="ECO:0000313" key="3">
    <source>
        <dbReference type="Proteomes" id="UP000027361"/>
    </source>
</evidence>
<gene>
    <name evidence="2" type="ORF">K437DRAFT_130690</name>
</gene>
<sequence length="238" mass="25435">MLEATALMALSGAAAFVSASPIVPLSIRDSTSSFPANCKLLSKPAYLGFNTSSIGIYNDGTPQLYLGFEESPYGGLEELQSTLKVAHYPSFFFLPYGCDHTYDGGVGKGSVQTYTGYLSDPIIPGNCIGVSALKSQNATLVSSPCDFSSGSVQASQKFQFSSSTFFKYQVVSFLGDNASPANADFQEQHTGYSFAVSGYKFYINYDPANKAPKGLAYDLAFDDGWTQQASYSHDLAGL</sequence>
<dbReference type="Proteomes" id="UP000027361">
    <property type="component" value="Unassembled WGS sequence"/>
</dbReference>